<evidence type="ECO:0000313" key="2">
    <source>
        <dbReference type="Proteomes" id="UP000887116"/>
    </source>
</evidence>
<dbReference type="PANTHER" id="PTHR33327:SF3">
    <property type="entry name" value="RNA-DIRECTED DNA POLYMERASE"/>
    <property type="match status" value="1"/>
</dbReference>
<proteinExistence type="predicted"/>
<dbReference type="AlphaFoldDB" id="A0A8X6HMS1"/>
<accession>A0A8X6HMS1</accession>
<dbReference type="EMBL" id="BMAO01033432">
    <property type="protein sequence ID" value="GFQ89514.1"/>
    <property type="molecule type" value="Genomic_DNA"/>
</dbReference>
<keyword evidence="2" id="KW-1185">Reference proteome</keyword>
<reference evidence="1" key="1">
    <citation type="submission" date="2020-07" db="EMBL/GenBank/DDBJ databases">
        <title>Multicomponent nature underlies the extraordinary mechanical properties of spider dragline silk.</title>
        <authorList>
            <person name="Kono N."/>
            <person name="Nakamura H."/>
            <person name="Mori M."/>
            <person name="Yoshida Y."/>
            <person name="Ohtoshi R."/>
            <person name="Malay A.D."/>
            <person name="Moran D.A.P."/>
            <person name="Tomita M."/>
            <person name="Numata K."/>
            <person name="Arakawa K."/>
        </authorList>
    </citation>
    <scope>NUCLEOTIDE SEQUENCE</scope>
</reference>
<dbReference type="PANTHER" id="PTHR33327">
    <property type="entry name" value="ENDONUCLEASE"/>
    <property type="match status" value="1"/>
</dbReference>
<protein>
    <submittedName>
        <fullName evidence="1">Uncharacterized protein</fullName>
    </submittedName>
</protein>
<sequence length="75" mass="8425">MLPSQLLRKMCSLGHSDSSEKVLRTLWLEKMPESVRNIVIVSDDGLEKLATTADKIVEMSPRTLELSAVKKTLQK</sequence>
<dbReference type="OrthoDB" id="8066980at2759"/>
<gene>
    <name evidence="1" type="ORF">TNCT_103301</name>
</gene>
<name>A0A8X6HMS1_TRICU</name>
<organism evidence="1 2">
    <name type="scientific">Trichonephila clavata</name>
    <name type="common">Joro spider</name>
    <name type="synonym">Nephila clavata</name>
    <dbReference type="NCBI Taxonomy" id="2740835"/>
    <lineage>
        <taxon>Eukaryota</taxon>
        <taxon>Metazoa</taxon>
        <taxon>Ecdysozoa</taxon>
        <taxon>Arthropoda</taxon>
        <taxon>Chelicerata</taxon>
        <taxon>Arachnida</taxon>
        <taxon>Araneae</taxon>
        <taxon>Araneomorphae</taxon>
        <taxon>Entelegynae</taxon>
        <taxon>Araneoidea</taxon>
        <taxon>Nephilidae</taxon>
        <taxon>Trichonephila</taxon>
    </lineage>
</organism>
<evidence type="ECO:0000313" key="1">
    <source>
        <dbReference type="EMBL" id="GFQ89514.1"/>
    </source>
</evidence>
<dbReference type="Proteomes" id="UP000887116">
    <property type="component" value="Unassembled WGS sequence"/>
</dbReference>
<comment type="caution">
    <text evidence="1">The sequence shown here is derived from an EMBL/GenBank/DDBJ whole genome shotgun (WGS) entry which is preliminary data.</text>
</comment>